<evidence type="ECO:0000313" key="1">
    <source>
        <dbReference type="EMBL" id="GAG97872.1"/>
    </source>
</evidence>
<feature type="non-terminal residue" evidence="1">
    <location>
        <position position="62"/>
    </location>
</feature>
<dbReference type="InterPro" id="IPR015424">
    <property type="entry name" value="PyrdxlP-dep_Trfase"/>
</dbReference>
<dbReference type="EMBL" id="BART01025192">
    <property type="protein sequence ID" value="GAG97872.1"/>
    <property type="molecule type" value="Genomic_DNA"/>
</dbReference>
<protein>
    <recommendedName>
        <fullName evidence="2">DegT/DnrJ/EryC1/StrS aminotransferase</fullName>
    </recommendedName>
</protein>
<name>X1CY66_9ZZZZ</name>
<comment type="caution">
    <text evidence="1">The sequence shown here is derived from an EMBL/GenBank/DDBJ whole genome shotgun (WGS) entry which is preliminary data.</text>
</comment>
<proteinExistence type="predicted"/>
<organism evidence="1">
    <name type="scientific">marine sediment metagenome</name>
    <dbReference type="NCBI Taxonomy" id="412755"/>
    <lineage>
        <taxon>unclassified sequences</taxon>
        <taxon>metagenomes</taxon>
        <taxon>ecological metagenomes</taxon>
    </lineage>
</organism>
<reference evidence="1" key="1">
    <citation type="journal article" date="2014" name="Front. Microbiol.">
        <title>High frequency of phylogenetically diverse reductive dehalogenase-homologous genes in deep subseafloor sedimentary metagenomes.</title>
        <authorList>
            <person name="Kawai M."/>
            <person name="Futagami T."/>
            <person name="Toyoda A."/>
            <person name="Takaki Y."/>
            <person name="Nishi S."/>
            <person name="Hori S."/>
            <person name="Arai W."/>
            <person name="Tsubouchi T."/>
            <person name="Morono Y."/>
            <person name="Uchiyama I."/>
            <person name="Ito T."/>
            <person name="Fujiyama A."/>
            <person name="Inagaki F."/>
            <person name="Takami H."/>
        </authorList>
    </citation>
    <scope>NUCLEOTIDE SEQUENCE</scope>
    <source>
        <strain evidence="1">Expedition CK06-06</strain>
    </source>
</reference>
<dbReference type="Pfam" id="PF01041">
    <property type="entry name" value="DegT_DnrJ_EryC1"/>
    <property type="match status" value="1"/>
</dbReference>
<dbReference type="Gene3D" id="3.40.640.10">
    <property type="entry name" value="Type I PLP-dependent aspartate aminotransferase-like (Major domain)"/>
    <property type="match status" value="1"/>
</dbReference>
<sequence>MGMIGVGDFKTTDRVRELVNEVLDSGRLSYGPKCRELESTFAALHDSDYAVLSNSGTSSLQV</sequence>
<dbReference type="InterPro" id="IPR015421">
    <property type="entry name" value="PyrdxlP-dep_Trfase_major"/>
</dbReference>
<dbReference type="SUPFAM" id="SSF53383">
    <property type="entry name" value="PLP-dependent transferases"/>
    <property type="match status" value="1"/>
</dbReference>
<dbReference type="InterPro" id="IPR000653">
    <property type="entry name" value="DegT/StrS_aminotransferase"/>
</dbReference>
<gene>
    <name evidence="1" type="ORF">S01H4_45276</name>
</gene>
<evidence type="ECO:0008006" key="2">
    <source>
        <dbReference type="Google" id="ProtNLM"/>
    </source>
</evidence>
<dbReference type="AlphaFoldDB" id="X1CY66"/>
<accession>X1CY66</accession>